<sequence length="214" mass="23011">MKVTVFGAVSPIGQELVEDLLFRGYEVVALVTDAAHVPPAWGEDVELVTGQITDPAAVDTALDGAEAVVNTLDPRVRPRARGLDLVEGAGHIVAGMRRRGIRRYIGHGTPVVTLCPKERPTTRIKVHRFLARHLDPRAYRQMAGMLQVVAESGLDWTIVRFMHVTGGSARGLKYVGFFGPGAVGSSATAADIARFTTSQILETAYIRDAPAVSN</sequence>
<proteinExistence type="predicted"/>
<evidence type="ECO:0000259" key="1">
    <source>
        <dbReference type="Pfam" id="PF13460"/>
    </source>
</evidence>
<reference evidence="3" key="1">
    <citation type="submission" date="2015-12" db="EMBL/GenBank/DDBJ databases">
        <authorList>
            <person name="Nair G.R."/>
            <person name="Kaur G."/>
            <person name="Mayilraj S."/>
        </authorList>
    </citation>
    <scope>NUCLEOTIDE SEQUENCE [LARGE SCALE GENOMIC DNA]</scope>
    <source>
        <strain evidence="3">CD08_4</strain>
    </source>
</reference>
<gene>
    <name evidence="2" type="ORF">AVL61_00585</name>
</gene>
<organism evidence="2 3">
    <name type="scientific">Kocuria rosea subsp. polaris</name>
    <dbReference type="NCBI Taxonomy" id="136273"/>
    <lineage>
        <taxon>Bacteria</taxon>
        <taxon>Bacillati</taxon>
        <taxon>Actinomycetota</taxon>
        <taxon>Actinomycetes</taxon>
        <taxon>Micrococcales</taxon>
        <taxon>Micrococcaceae</taxon>
        <taxon>Kocuria</taxon>
    </lineage>
</organism>
<accession>A0A0W8INW9</accession>
<dbReference type="PANTHER" id="PTHR43355:SF2">
    <property type="entry name" value="FLAVIN REDUCTASE (NADPH)"/>
    <property type="match status" value="1"/>
</dbReference>
<feature type="domain" description="NAD(P)-binding" evidence="1">
    <location>
        <begin position="7"/>
        <end position="200"/>
    </location>
</feature>
<dbReference type="PANTHER" id="PTHR43355">
    <property type="entry name" value="FLAVIN REDUCTASE (NADPH)"/>
    <property type="match status" value="1"/>
</dbReference>
<evidence type="ECO:0000313" key="2">
    <source>
        <dbReference type="EMBL" id="KUG61459.1"/>
    </source>
</evidence>
<comment type="caution">
    <text evidence="2">The sequence shown here is derived from an EMBL/GenBank/DDBJ whole genome shotgun (WGS) entry which is preliminary data.</text>
</comment>
<dbReference type="RefSeq" id="WP_058872875.1">
    <property type="nucleotide sequence ID" value="NZ_LQBK01000004.1"/>
</dbReference>
<dbReference type="InterPro" id="IPR036291">
    <property type="entry name" value="NAD(P)-bd_dom_sf"/>
</dbReference>
<dbReference type="InterPro" id="IPR051606">
    <property type="entry name" value="Polyketide_Oxido-like"/>
</dbReference>
<dbReference type="GO" id="GO:0016646">
    <property type="term" value="F:oxidoreductase activity, acting on the CH-NH group of donors, NAD or NADP as acceptor"/>
    <property type="evidence" value="ECO:0007669"/>
    <property type="project" value="TreeGrafter"/>
</dbReference>
<dbReference type="OrthoDB" id="9771302at2"/>
<evidence type="ECO:0000313" key="3">
    <source>
        <dbReference type="Proteomes" id="UP000053512"/>
    </source>
</evidence>
<dbReference type="AlphaFoldDB" id="A0A0W8INW9"/>
<protein>
    <recommendedName>
        <fullName evidence="1">NAD(P)-binding domain-containing protein</fullName>
    </recommendedName>
</protein>
<dbReference type="InterPro" id="IPR016040">
    <property type="entry name" value="NAD(P)-bd_dom"/>
</dbReference>
<dbReference type="Gene3D" id="3.40.50.720">
    <property type="entry name" value="NAD(P)-binding Rossmann-like Domain"/>
    <property type="match status" value="1"/>
</dbReference>
<name>A0A0W8INW9_KOCRO</name>
<dbReference type="SUPFAM" id="SSF51735">
    <property type="entry name" value="NAD(P)-binding Rossmann-fold domains"/>
    <property type="match status" value="1"/>
</dbReference>
<dbReference type="Proteomes" id="UP000053512">
    <property type="component" value="Unassembled WGS sequence"/>
</dbReference>
<dbReference type="EMBL" id="LQBK01000004">
    <property type="protein sequence ID" value="KUG61459.1"/>
    <property type="molecule type" value="Genomic_DNA"/>
</dbReference>
<dbReference type="Pfam" id="PF13460">
    <property type="entry name" value="NAD_binding_10"/>
    <property type="match status" value="1"/>
</dbReference>